<dbReference type="Proteomes" id="UP000501926">
    <property type="component" value="Chromosome"/>
</dbReference>
<evidence type="ECO:0000256" key="4">
    <source>
        <dbReference type="ARBA" id="ARBA00022618"/>
    </source>
</evidence>
<keyword evidence="3 12" id="KW-0963">Cytoplasm</keyword>
<dbReference type="GO" id="GO:0008360">
    <property type="term" value="P:regulation of cell shape"/>
    <property type="evidence" value="ECO:0007669"/>
    <property type="project" value="UniProtKB-KW"/>
</dbReference>
<dbReference type="GO" id="GO:0009252">
    <property type="term" value="P:peptidoglycan biosynthetic process"/>
    <property type="evidence" value="ECO:0007669"/>
    <property type="project" value="UniProtKB-UniRule"/>
</dbReference>
<comment type="similarity">
    <text evidence="10 12">Belongs to the EPSP synthase family. MurA subfamily.</text>
</comment>
<feature type="modified residue" description="2-(S-cysteinyl)pyruvic acid O-phosphothioketal" evidence="12">
    <location>
        <position position="120"/>
    </location>
</feature>
<dbReference type="GO" id="GO:0008760">
    <property type="term" value="F:UDP-N-acetylglucosamine 1-carboxyvinyltransferase activity"/>
    <property type="evidence" value="ECO:0007669"/>
    <property type="project" value="UniProtKB-UniRule"/>
</dbReference>
<dbReference type="Gene3D" id="3.65.10.10">
    <property type="entry name" value="Enolpyruvate transferase domain"/>
    <property type="match status" value="2"/>
</dbReference>
<dbReference type="EMBL" id="CP049055">
    <property type="protein sequence ID" value="QII11103.1"/>
    <property type="molecule type" value="Genomic_DNA"/>
</dbReference>
<evidence type="ECO:0000256" key="3">
    <source>
        <dbReference type="ARBA" id="ARBA00022490"/>
    </source>
</evidence>
<dbReference type="EC" id="2.5.1.7" evidence="12"/>
<evidence type="ECO:0000259" key="13">
    <source>
        <dbReference type="Pfam" id="PF00275"/>
    </source>
</evidence>
<dbReference type="GO" id="GO:0005737">
    <property type="term" value="C:cytoplasm"/>
    <property type="evidence" value="ECO:0007669"/>
    <property type="project" value="UniProtKB-SubCell"/>
</dbReference>
<dbReference type="AlphaFoldDB" id="A0A2C9CCM4"/>
<evidence type="ECO:0000313" key="14">
    <source>
        <dbReference type="EMBL" id="QII11103.1"/>
    </source>
</evidence>
<evidence type="ECO:0000313" key="15">
    <source>
        <dbReference type="EMBL" id="SOH03328.1"/>
    </source>
</evidence>
<evidence type="ECO:0000256" key="6">
    <source>
        <dbReference type="ARBA" id="ARBA00022960"/>
    </source>
</evidence>
<dbReference type="InterPro" id="IPR013792">
    <property type="entry name" value="RNA3'P_cycl/enolpyr_Trfase_a/b"/>
</dbReference>
<keyword evidence="16" id="KW-1185">Reference proteome</keyword>
<gene>
    <name evidence="12 15" type="primary">murA</name>
    <name evidence="14" type="ORF">KsCSTR_17240</name>
    <name evidence="15" type="ORF">KSMBR1_0817</name>
</gene>
<evidence type="ECO:0000256" key="1">
    <source>
        <dbReference type="ARBA" id="ARBA00004496"/>
    </source>
</evidence>
<keyword evidence="6 12" id="KW-0133">Cell shape</keyword>
<dbReference type="NCBIfam" id="NF006873">
    <property type="entry name" value="PRK09369.1"/>
    <property type="match status" value="1"/>
</dbReference>
<dbReference type="CDD" id="cd01555">
    <property type="entry name" value="UdpNAET"/>
    <property type="match status" value="1"/>
</dbReference>
<dbReference type="GO" id="GO:0019277">
    <property type="term" value="P:UDP-N-acetylgalactosamine biosynthetic process"/>
    <property type="evidence" value="ECO:0007669"/>
    <property type="project" value="InterPro"/>
</dbReference>
<dbReference type="GO" id="GO:0051301">
    <property type="term" value="P:cell division"/>
    <property type="evidence" value="ECO:0007669"/>
    <property type="project" value="UniProtKB-KW"/>
</dbReference>
<comment type="pathway">
    <text evidence="2 12">Cell wall biogenesis; peptidoglycan biosynthesis.</text>
</comment>
<evidence type="ECO:0000313" key="16">
    <source>
        <dbReference type="Proteomes" id="UP000221734"/>
    </source>
</evidence>
<evidence type="ECO:0000256" key="8">
    <source>
        <dbReference type="ARBA" id="ARBA00023306"/>
    </source>
</evidence>
<dbReference type="NCBIfam" id="TIGR01072">
    <property type="entry name" value="murA"/>
    <property type="match status" value="1"/>
</dbReference>
<dbReference type="InterPro" id="IPR001986">
    <property type="entry name" value="Enolpyruvate_Tfrase_dom"/>
</dbReference>
<keyword evidence="7 12" id="KW-0573">Peptidoglycan synthesis</keyword>
<evidence type="ECO:0000256" key="12">
    <source>
        <dbReference type="HAMAP-Rule" id="MF_00111"/>
    </source>
</evidence>
<feature type="domain" description="Enolpyruvate transferase" evidence="13">
    <location>
        <begin position="7"/>
        <end position="412"/>
    </location>
</feature>
<proteinExistence type="inferred from homology"/>
<comment type="catalytic activity">
    <reaction evidence="11 12">
        <text>phosphoenolpyruvate + UDP-N-acetyl-alpha-D-glucosamine = UDP-N-acetyl-3-O-(1-carboxyvinyl)-alpha-D-glucosamine + phosphate</text>
        <dbReference type="Rhea" id="RHEA:18681"/>
        <dbReference type="ChEBI" id="CHEBI:43474"/>
        <dbReference type="ChEBI" id="CHEBI:57705"/>
        <dbReference type="ChEBI" id="CHEBI:58702"/>
        <dbReference type="ChEBI" id="CHEBI:68483"/>
        <dbReference type="EC" id="2.5.1.7"/>
    </reaction>
</comment>
<organism evidence="15 16">
    <name type="scientific">Kuenenia stuttgartiensis</name>
    <dbReference type="NCBI Taxonomy" id="174633"/>
    <lineage>
        <taxon>Bacteria</taxon>
        <taxon>Pseudomonadati</taxon>
        <taxon>Planctomycetota</taxon>
        <taxon>Candidatus Brocadiia</taxon>
        <taxon>Candidatus Brocadiales</taxon>
        <taxon>Candidatus Brocadiaceae</taxon>
        <taxon>Candidatus Kuenenia</taxon>
    </lineage>
</organism>
<keyword evidence="4 12" id="KW-0132">Cell division</keyword>
<keyword evidence="5 12" id="KW-0808">Transferase</keyword>
<dbReference type="RefSeq" id="WP_099324181.1">
    <property type="nucleotide sequence ID" value="NZ_CP049055.1"/>
</dbReference>
<dbReference type="UniPathway" id="UPA00219"/>
<dbReference type="InterPro" id="IPR050068">
    <property type="entry name" value="MurA_subfamily"/>
</dbReference>
<feature type="binding site" evidence="12">
    <location>
        <position position="311"/>
    </location>
    <ligand>
        <name>UDP-N-acetyl-alpha-D-glucosamine</name>
        <dbReference type="ChEBI" id="CHEBI:57705"/>
    </ligand>
</feature>
<comment type="caution">
    <text evidence="12">Lacks conserved residue(s) required for the propagation of feature annotation.</text>
</comment>
<dbReference type="Proteomes" id="UP000221734">
    <property type="component" value="Chromosome Kuenenia_stuttgartiensis_MBR1"/>
</dbReference>
<feature type="binding site" evidence="12">
    <location>
        <position position="96"/>
    </location>
    <ligand>
        <name>UDP-N-acetyl-alpha-D-glucosamine</name>
        <dbReference type="ChEBI" id="CHEBI:57705"/>
    </ligand>
</feature>
<protein>
    <recommendedName>
        <fullName evidence="12">UDP-N-acetylglucosamine 1-carboxyvinyltransferase</fullName>
        <ecNumber evidence="12">2.5.1.7</ecNumber>
    </recommendedName>
    <alternativeName>
        <fullName evidence="12">Enoylpyruvate transferase</fullName>
    </alternativeName>
    <alternativeName>
        <fullName evidence="12">UDP-N-acetylglucosamine enolpyruvyl transferase</fullName>
        <shortName evidence="12">EPT</shortName>
    </alternativeName>
</protein>
<dbReference type="OrthoDB" id="9803760at2"/>
<comment type="subcellular location">
    <subcellularLocation>
        <location evidence="1 12">Cytoplasm</location>
    </subcellularLocation>
</comment>
<evidence type="ECO:0000256" key="7">
    <source>
        <dbReference type="ARBA" id="ARBA00022984"/>
    </source>
</evidence>
<evidence type="ECO:0000256" key="2">
    <source>
        <dbReference type="ARBA" id="ARBA00004752"/>
    </source>
</evidence>
<reference evidence="15" key="2">
    <citation type="submission" date="2017-10" db="EMBL/GenBank/DDBJ databases">
        <authorList>
            <person name="Banno H."/>
            <person name="Chua N.-H."/>
        </authorList>
    </citation>
    <scope>NUCLEOTIDE SEQUENCE [LARGE SCALE GENOMIC DNA]</scope>
    <source>
        <strain evidence="15">Kuenenia_mbr1_ru-nijmegen</strain>
    </source>
</reference>
<sequence>MDKIVIEGGHRLEGKVRINGAKNAALPIMAACLLLHGPSRIKGIPNIVDIQTQIKILKNLGGDIRHIEDGSLGIIFRDGEHKEKITAPYDLVRKMRASVCVLGPLLSKRGNAKVSYPGGCVIGQRPIDLHLKGLKALGARIETDEGYVIASAGTLKGTRISLKGQYGTTVLGTCNVMTAAVLAEGTTIIEDAACEPEVQDLAYFLNKAGAKISGIGGSILTIEGVKELHGVDYEIIPDRIEAGTFMIAGAITKGEITLENVRNDHLVATIEKLREIGVEVTANGNTAVVKSNNTYRPANITTMPYPCLPTDMQAQFMALLCTISGKSVIAEKIFPDRFIHSAELRRMGADIRVDVPYATINGSPFLSGTHVMVSDLRAGAGLVLAGLVAKGTTHIHRIYHLDRGYEQIEKRLSQLGAHITRVSE</sequence>
<feature type="binding site" evidence="12">
    <location>
        <begin position="125"/>
        <end position="129"/>
    </location>
    <ligand>
        <name>UDP-N-acetyl-alpha-D-glucosamine</name>
        <dbReference type="ChEBI" id="CHEBI:57705"/>
    </ligand>
</feature>
<reference evidence="14 17" key="3">
    <citation type="submission" date="2020-02" db="EMBL/GenBank/DDBJ databases">
        <title>Newly sequenced genome of strain CSTR1 showed variability in Candidatus Kuenenia stuttgartiensis genomes.</title>
        <authorList>
            <person name="Ding C."/>
            <person name="Adrian L."/>
        </authorList>
    </citation>
    <scope>NUCLEOTIDE SEQUENCE [LARGE SCALE GENOMIC DNA]</scope>
    <source>
        <strain evidence="14 17">CSTR1</strain>
    </source>
</reference>
<dbReference type="GO" id="GO:0071555">
    <property type="term" value="P:cell wall organization"/>
    <property type="evidence" value="ECO:0007669"/>
    <property type="project" value="UniProtKB-KW"/>
</dbReference>
<comment type="function">
    <text evidence="12">Cell wall formation. Adds enolpyruvyl to UDP-N-acetylglucosamine.</text>
</comment>
<evidence type="ECO:0000256" key="9">
    <source>
        <dbReference type="ARBA" id="ARBA00023316"/>
    </source>
</evidence>
<keyword evidence="9 12" id="KW-0961">Cell wall biogenesis/degradation</keyword>
<dbReference type="HAMAP" id="MF_00111">
    <property type="entry name" value="MurA"/>
    <property type="match status" value="1"/>
</dbReference>
<accession>A0A2C9CCM4</accession>
<reference evidence="16" key="1">
    <citation type="submission" date="2017-10" db="EMBL/GenBank/DDBJ databases">
        <authorList>
            <person name="Frank J."/>
        </authorList>
    </citation>
    <scope>NUCLEOTIDE SEQUENCE [LARGE SCALE GENOMIC DNA]</scope>
</reference>
<dbReference type="Pfam" id="PF00275">
    <property type="entry name" value="EPSP_synthase"/>
    <property type="match status" value="1"/>
</dbReference>
<feature type="binding site" evidence="12">
    <location>
        <begin position="22"/>
        <end position="23"/>
    </location>
    <ligand>
        <name>phosphoenolpyruvate</name>
        <dbReference type="ChEBI" id="CHEBI:58702"/>
    </ligand>
</feature>
<dbReference type="InterPro" id="IPR036968">
    <property type="entry name" value="Enolpyruvate_Tfrase_sf"/>
</dbReference>
<dbReference type="EMBL" id="LT934425">
    <property type="protein sequence ID" value="SOH03328.1"/>
    <property type="molecule type" value="Genomic_DNA"/>
</dbReference>
<feature type="active site" description="Proton donor" evidence="12">
    <location>
        <position position="120"/>
    </location>
</feature>
<keyword evidence="8 12" id="KW-0131">Cell cycle</keyword>
<dbReference type="KEGG" id="kst:KSMBR1_0817"/>
<evidence type="ECO:0000256" key="5">
    <source>
        <dbReference type="ARBA" id="ARBA00022679"/>
    </source>
</evidence>
<dbReference type="PANTHER" id="PTHR43783:SF1">
    <property type="entry name" value="UDP-N-ACETYLGLUCOSAMINE 1-CARBOXYVINYLTRANSFERASE"/>
    <property type="match status" value="1"/>
</dbReference>
<evidence type="ECO:0000256" key="10">
    <source>
        <dbReference type="ARBA" id="ARBA00038367"/>
    </source>
</evidence>
<evidence type="ECO:0000313" key="17">
    <source>
        <dbReference type="Proteomes" id="UP000501926"/>
    </source>
</evidence>
<dbReference type="SUPFAM" id="SSF55205">
    <property type="entry name" value="EPT/RTPC-like"/>
    <property type="match status" value="1"/>
</dbReference>
<feature type="binding site" evidence="12">
    <location>
        <position position="333"/>
    </location>
    <ligand>
        <name>UDP-N-acetyl-alpha-D-glucosamine</name>
        <dbReference type="ChEBI" id="CHEBI:57705"/>
    </ligand>
</feature>
<evidence type="ECO:0000256" key="11">
    <source>
        <dbReference type="ARBA" id="ARBA00047527"/>
    </source>
</evidence>
<keyword evidence="12" id="KW-0670">Pyruvate</keyword>
<dbReference type="InterPro" id="IPR005750">
    <property type="entry name" value="UDP_GlcNAc_COvinyl_MurA"/>
</dbReference>
<name>A0A2C9CCM4_KUEST</name>
<dbReference type="PANTHER" id="PTHR43783">
    <property type="entry name" value="UDP-N-ACETYLGLUCOSAMINE 1-CARBOXYVINYLTRANSFERASE"/>
    <property type="match status" value="1"/>
</dbReference>